<sequence length="313" mass="33924">MLLNAALTAAVFAYQAHAEIRPYAMDPMIEVRSPDVLHEHYQNVADRYLSKRQTVGGVTPDVQQWMRNTDVACRDALSRLGSATNPSGAGLCYNLPALDTNTGVFEADLRVFKVSEPSGFWAGIAPQDIDVGLSFTGASVSPVEASRVTGAGMQGEIARRQAGAPELLQTYMFIGQIDQSRMKDKMSMADIEALIIPTLTLSAVNSTGQTVRTNVSSNEAAFLTGVFSKEVVLSDFALAQQAQTNMTQRLANKEVAFVLPGVQIMIFPIGLIVTSVWLVIGLAFYGFGTYERVGYAESFRRRTAVAGNTRKPI</sequence>
<name>A0A8K0TW57_9PEZI</name>
<evidence type="ECO:0000313" key="4">
    <source>
        <dbReference type="Proteomes" id="UP000813385"/>
    </source>
</evidence>
<feature type="signal peptide" evidence="2">
    <location>
        <begin position="1"/>
        <end position="18"/>
    </location>
</feature>
<proteinExistence type="predicted"/>
<keyword evidence="1" id="KW-1133">Transmembrane helix</keyword>
<evidence type="ECO:0000256" key="2">
    <source>
        <dbReference type="SAM" id="SignalP"/>
    </source>
</evidence>
<dbReference type="OrthoDB" id="2596908at2759"/>
<feature type="chain" id="PRO_5035448958" description="MacB-like periplasmic core domain-containing protein" evidence="2">
    <location>
        <begin position="19"/>
        <end position="313"/>
    </location>
</feature>
<keyword evidence="1" id="KW-0472">Membrane</keyword>
<protein>
    <recommendedName>
        <fullName evidence="5">MacB-like periplasmic core domain-containing protein</fullName>
    </recommendedName>
</protein>
<dbReference type="Proteomes" id="UP000813385">
    <property type="component" value="Unassembled WGS sequence"/>
</dbReference>
<reference evidence="3" key="1">
    <citation type="journal article" date="2021" name="Nat. Commun.">
        <title>Genetic determinants of endophytism in the Arabidopsis root mycobiome.</title>
        <authorList>
            <person name="Mesny F."/>
            <person name="Miyauchi S."/>
            <person name="Thiergart T."/>
            <person name="Pickel B."/>
            <person name="Atanasova L."/>
            <person name="Karlsson M."/>
            <person name="Huettel B."/>
            <person name="Barry K.W."/>
            <person name="Haridas S."/>
            <person name="Chen C."/>
            <person name="Bauer D."/>
            <person name="Andreopoulos W."/>
            <person name="Pangilinan J."/>
            <person name="LaButti K."/>
            <person name="Riley R."/>
            <person name="Lipzen A."/>
            <person name="Clum A."/>
            <person name="Drula E."/>
            <person name="Henrissat B."/>
            <person name="Kohler A."/>
            <person name="Grigoriev I.V."/>
            <person name="Martin F.M."/>
            <person name="Hacquard S."/>
        </authorList>
    </citation>
    <scope>NUCLEOTIDE SEQUENCE</scope>
    <source>
        <strain evidence="3">MPI-CAGE-AT-0016</strain>
    </source>
</reference>
<keyword evidence="2" id="KW-0732">Signal</keyword>
<keyword evidence="1" id="KW-0812">Transmembrane</keyword>
<comment type="caution">
    <text evidence="3">The sequence shown here is derived from an EMBL/GenBank/DDBJ whole genome shotgun (WGS) entry which is preliminary data.</text>
</comment>
<keyword evidence="4" id="KW-1185">Reference proteome</keyword>
<evidence type="ECO:0000256" key="1">
    <source>
        <dbReference type="SAM" id="Phobius"/>
    </source>
</evidence>
<evidence type="ECO:0000313" key="3">
    <source>
        <dbReference type="EMBL" id="KAH7376706.1"/>
    </source>
</evidence>
<feature type="transmembrane region" description="Helical" evidence="1">
    <location>
        <begin position="265"/>
        <end position="287"/>
    </location>
</feature>
<dbReference type="AlphaFoldDB" id="A0A8K0TW57"/>
<organism evidence="3 4">
    <name type="scientific">Plectosphaerella cucumerina</name>
    <dbReference type="NCBI Taxonomy" id="40658"/>
    <lineage>
        <taxon>Eukaryota</taxon>
        <taxon>Fungi</taxon>
        <taxon>Dikarya</taxon>
        <taxon>Ascomycota</taxon>
        <taxon>Pezizomycotina</taxon>
        <taxon>Sordariomycetes</taxon>
        <taxon>Hypocreomycetidae</taxon>
        <taxon>Glomerellales</taxon>
        <taxon>Plectosphaerellaceae</taxon>
        <taxon>Plectosphaerella</taxon>
    </lineage>
</organism>
<accession>A0A8K0TW57</accession>
<gene>
    <name evidence="3" type="ORF">B0T11DRAFT_272807</name>
</gene>
<dbReference type="EMBL" id="JAGPXD010000001">
    <property type="protein sequence ID" value="KAH7376706.1"/>
    <property type="molecule type" value="Genomic_DNA"/>
</dbReference>
<evidence type="ECO:0008006" key="5">
    <source>
        <dbReference type="Google" id="ProtNLM"/>
    </source>
</evidence>